<keyword evidence="8" id="KW-0238">DNA-binding</keyword>
<comment type="similarity">
    <text evidence="2">Belongs to the krueppel C2H2-type zinc-finger protein family.</text>
</comment>
<evidence type="ECO:0000259" key="13">
    <source>
        <dbReference type="PROSITE" id="PS50097"/>
    </source>
</evidence>
<dbReference type="GO" id="GO:0000978">
    <property type="term" value="F:RNA polymerase II cis-regulatory region sequence-specific DNA binding"/>
    <property type="evidence" value="ECO:0007669"/>
    <property type="project" value="TreeGrafter"/>
</dbReference>
<dbReference type="FunFam" id="3.30.160.60:FF:002343">
    <property type="entry name" value="Zinc finger protein 33A"/>
    <property type="match status" value="1"/>
</dbReference>
<evidence type="ECO:0000256" key="9">
    <source>
        <dbReference type="ARBA" id="ARBA00023163"/>
    </source>
</evidence>
<dbReference type="InterPro" id="IPR000210">
    <property type="entry name" value="BTB/POZ_dom"/>
</dbReference>
<proteinExistence type="inferred from homology"/>
<evidence type="ECO:0000313" key="16">
    <source>
        <dbReference type="Proteomes" id="UP000037510"/>
    </source>
</evidence>
<dbReference type="PROSITE" id="PS50157">
    <property type="entry name" value="ZINC_FINGER_C2H2_2"/>
    <property type="match status" value="4"/>
</dbReference>
<evidence type="ECO:0000256" key="8">
    <source>
        <dbReference type="ARBA" id="ARBA00023125"/>
    </source>
</evidence>
<dbReference type="FunFam" id="3.30.160.60:FF:000188">
    <property type="entry name" value="Zinc finger protein 787"/>
    <property type="match status" value="1"/>
</dbReference>
<feature type="non-terminal residue" evidence="15">
    <location>
        <position position="722"/>
    </location>
</feature>
<dbReference type="InterPro" id="IPR013087">
    <property type="entry name" value="Znf_C2H2_type"/>
</dbReference>
<dbReference type="Proteomes" id="UP000037510">
    <property type="component" value="Unassembled WGS sequence"/>
</dbReference>
<comment type="caution">
    <text evidence="15">The sequence shown here is derived from an EMBL/GenBank/DDBJ whole genome shotgun (WGS) entry which is preliminary data.</text>
</comment>
<comment type="subcellular location">
    <subcellularLocation>
        <location evidence="1">Nucleus</location>
    </subcellularLocation>
</comment>
<dbReference type="FunFam" id="3.30.160.60:FF:000446">
    <property type="entry name" value="Zinc finger protein"/>
    <property type="match status" value="2"/>
</dbReference>
<dbReference type="Gene3D" id="3.30.160.60">
    <property type="entry name" value="Classic Zinc Finger"/>
    <property type="match status" value="4"/>
</dbReference>
<keyword evidence="4" id="KW-0677">Repeat</keyword>
<protein>
    <recommendedName>
        <fullName evidence="17">Zinc finger protein</fullName>
    </recommendedName>
</protein>
<evidence type="ECO:0000256" key="11">
    <source>
        <dbReference type="PROSITE-ProRule" id="PRU00042"/>
    </source>
</evidence>
<feature type="domain" description="BTB" evidence="13">
    <location>
        <begin position="11"/>
        <end position="77"/>
    </location>
</feature>
<evidence type="ECO:0000256" key="3">
    <source>
        <dbReference type="ARBA" id="ARBA00022723"/>
    </source>
</evidence>
<dbReference type="InterPro" id="IPR036236">
    <property type="entry name" value="Znf_C2H2_sf"/>
</dbReference>
<evidence type="ECO:0000256" key="1">
    <source>
        <dbReference type="ARBA" id="ARBA00004123"/>
    </source>
</evidence>
<keyword evidence="7" id="KW-0805">Transcription regulation</keyword>
<dbReference type="AlphaFoldDB" id="A0A0L7LK75"/>
<name>A0A0L7LK75_OPEBR</name>
<evidence type="ECO:0000256" key="7">
    <source>
        <dbReference type="ARBA" id="ARBA00023015"/>
    </source>
</evidence>
<dbReference type="PANTHER" id="PTHR24393:SF15">
    <property type="entry name" value="IP01243P-RELATED"/>
    <property type="match status" value="1"/>
</dbReference>
<gene>
    <name evidence="15" type="ORF">OBRU01_07281</name>
</gene>
<dbReference type="SMART" id="SM00355">
    <property type="entry name" value="ZnF_C2H2"/>
    <property type="match status" value="5"/>
</dbReference>
<dbReference type="PROSITE" id="PS50097">
    <property type="entry name" value="BTB"/>
    <property type="match status" value="1"/>
</dbReference>
<evidence type="ECO:0000256" key="2">
    <source>
        <dbReference type="ARBA" id="ARBA00006991"/>
    </source>
</evidence>
<dbReference type="SUPFAM" id="SSF57667">
    <property type="entry name" value="beta-beta-alpha zinc fingers"/>
    <property type="match status" value="3"/>
</dbReference>
<keyword evidence="16" id="KW-1185">Reference proteome</keyword>
<dbReference type="STRING" id="104452.A0A0L7LK75"/>
<dbReference type="Gene3D" id="3.30.710.10">
    <property type="entry name" value="Potassium Channel Kv1.1, Chain A"/>
    <property type="match status" value="1"/>
</dbReference>
<evidence type="ECO:0000313" key="15">
    <source>
        <dbReference type="EMBL" id="KOB75754.1"/>
    </source>
</evidence>
<feature type="domain" description="C2H2-type" evidence="14">
    <location>
        <begin position="412"/>
        <end position="439"/>
    </location>
</feature>
<organism evidence="15 16">
    <name type="scientific">Operophtera brumata</name>
    <name type="common">Winter moth</name>
    <name type="synonym">Phalaena brumata</name>
    <dbReference type="NCBI Taxonomy" id="104452"/>
    <lineage>
        <taxon>Eukaryota</taxon>
        <taxon>Metazoa</taxon>
        <taxon>Ecdysozoa</taxon>
        <taxon>Arthropoda</taxon>
        <taxon>Hexapoda</taxon>
        <taxon>Insecta</taxon>
        <taxon>Pterygota</taxon>
        <taxon>Neoptera</taxon>
        <taxon>Endopterygota</taxon>
        <taxon>Lepidoptera</taxon>
        <taxon>Glossata</taxon>
        <taxon>Ditrysia</taxon>
        <taxon>Geometroidea</taxon>
        <taxon>Geometridae</taxon>
        <taxon>Larentiinae</taxon>
        <taxon>Operophtera</taxon>
    </lineage>
</organism>
<dbReference type="GO" id="GO:0008270">
    <property type="term" value="F:zinc ion binding"/>
    <property type="evidence" value="ECO:0007669"/>
    <property type="project" value="UniProtKB-KW"/>
</dbReference>
<evidence type="ECO:0000256" key="10">
    <source>
        <dbReference type="ARBA" id="ARBA00023242"/>
    </source>
</evidence>
<dbReference type="InterPro" id="IPR011333">
    <property type="entry name" value="SKP1/BTB/POZ_sf"/>
</dbReference>
<evidence type="ECO:0000256" key="6">
    <source>
        <dbReference type="ARBA" id="ARBA00022833"/>
    </source>
</evidence>
<dbReference type="SMART" id="SM00225">
    <property type="entry name" value="BTB"/>
    <property type="match status" value="1"/>
</dbReference>
<evidence type="ECO:0000256" key="4">
    <source>
        <dbReference type="ARBA" id="ARBA00022737"/>
    </source>
</evidence>
<dbReference type="PANTHER" id="PTHR24393">
    <property type="entry name" value="ZINC FINGER PROTEIN"/>
    <property type="match status" value="1"/>
</dbReference>
<keyword evidence="10" id="KW-0539">Nucleus</keyword>
<feature type="domain" description="C2H2-type" evidence="14">
    <location>
        <begin position="527"/>
        <end position="554"/>
    </location>
</feature>
<keyword evidence="6" id="KW-0862">Zinc</keyword>
<feature type="domain" description="C2H2-type" evidence="14">
    <location>
        <begin position="457"/>
        <end position="484"/>
    </location>
</feature>
<keyword evidence="5 11" id="KW-0863">Zinc-finger</keyword>
<dbReference type="Pfam" id="PF00096">
    <property type="entry name" value="zf-C2H2"/>
    <property type="match status" value="4"/>
</dbReference>
<evidence type="ECO:0000256" key="5">
    <source>
        <dbReference type="ARBA" id="ARBA00022771"/>
    </source>
</evidence>
<feature type="non-terminal residue" evidence="15">
    <location>
        <position position="1"/>
    </location>
</feature>
<evidence type="ECO:0000259" key="14">
    <source>
        <dbReference type="PROSITE" id="PS50157"/>
    </source>
</evidence>
<feature type="domain" description="C2H2-type" evidence="14">
    <location>
        <begin position="499"/>
        <end position="526"/>
    </location>
</feature>
<dbReference type="GO" id="GO:0005634">
    <property type="term" value="C:nucleus"/>
    <property type="evidence" value="ECO:0007669"/>
    <property type="project" value="UniProtKB-SubCell"/>
</dbReference>
<sequence>MCEWLSCGEWCDVQLLCGGRTFSAHRAVLASVSTFLRRILLSSPDETTTLIVLPDFDLEAMSSVLYYIYNGEVVLQKDKLGLFLEIVKAMQIYIDCQYLSKIQKDAEDKYFELVKQCEIISLPNEIFTLGFNSEDQPIFNIKKCKQSQRAQLKYSQSDSDCFDYRVRCQNESELSESRLGNLKSPYEGRQSNSLLRDLYIGTYPRNGNVNGLTESVLAISNECYQSPASVLLANANCRHLSIDSAHTRSSKKATGFSLHSSVAADEKGLRLTHNSYCNKECAEEPTILGDTADSLSYNFLENIQKSVTINGRSETFLDVDRFIPNDRTTTRLAVPVSEQKLDVSSNSQLVLDPKYQINKNMEQLMFESSSSDPSKCQSLRKKNEMKSKISTKAIFNHSLAIHMRRHSTNARYTCGECDKTFSQLRNFKYHMSIHRGTREFAATCSVCGKRHSTNARYTCGECDKTFSQLRNFKYHMSIHRGTREFAATCSVCGKNRKEYKCSLCPKSFNQRVAYNMHVRIHTGIKPHVCAECGKAFSRKMLLKQHQRTHSGERPYASKAVFLPHVSEVVHQEAPPEVSSELPHRLQALLLPALQPGFHTVLQHADPLQEHEHCLKYHLNFDTASKPIFCLHCKLAFTQSFNMRTHYKNQSSARTASWPSHNPPTCGPTTRSALPQNLARALLEVSPKLRYHLQANLLPALQVGLHASLQLADRLQEVHRPRA</sequence>
<dbReference type="EMBL" id="JTDY01000826">
    <property type="protein sequence ID" value="KOB75754.1"/>
    <property type="molecule type" value="Genomic_DNA"/>
</dbReference>
<evidence type="ECO:0000256" key="12">
    <source>
        <dbReference type="SAM" id="MobiDB-lite"/>
    </source>
</evidence>
<accession>A0A0L7LK75</accession>
<dbReference type="GO" id="GO:0001228">
    <property type="term" value="F:DNA-binding transcription activator activity, RNA polymerase II-specific"/>
    <property type="evidence" value="ECO:0007669"/>
    <property type="project" value="TreeGrafter"/>
</dbReference>
<reference evidence="15 16" key="1">
    <citation type="journal article" date="2015" name="Genome Biol. Evol.">
        <title>The genome of winter moth (Operophtera brumata) provides a genomic perspective on sexual dimorphism and phenology.</title>
        <authorList>
            <person name="Derks M.F."/>
            <person name="Smit S."/>
            <person name="Salis L."/>
            <person name="Schijlen E."/>
            <person name="Bossers A."/>
            <person name="Mateman C."/>
            <person name="Pijl A.S."/>
            <person name="de Ridder D."/>
            <person name="Groenen M.A."/>
            <person name="Visser M.E."/>
            <person name="Megens H.J."/>
        </authorList>
    </citation>
    <scope>NUCLEOTIDE SEQUENCE [LARGE SCALE GENOMIC DNA]</scope>
    <source>
        <strain evidence="15">WM2013NL</strain>
        <tissue evidence="15">Head and thorax</tissue>
    </source>
</reference>
<dbReference type="PROSITE" id="PS00028">
    <property type="entry name" value="ZINC_FINGER_C2H2_1"/>
    <property type="match status" value="4"/>
</dbReference>
<evidence type="ECO:0008006" key="17">
    <source>
        <dbReference type="Google" id="ProtNLM"/>
    </source>
</evidence>
<dbReference type="Pfam" id="PF00651">
    <property type="entry name" value="BTB"/>
    <property type="match status" value="1"/>
</dbReference>
<feature type="region of interest" description="Disordered" evidence="12">
    <location>
        <begin position="651"/>
        <end position="670"/>
    </location>
</feature>
<keyword evidence="9" id="KW-0804">Transcription</keyword>
<dbReference type="SUPFAM" id="SSF54695">
    <property type="entry name" value="POZ domain"/>
    <property type="match status" value="1"/>
</dbReference>
<keyword evidence="3" id="KW-0479">Metal-binding</keyword>